<name>A0A2J6R975_HYAVF</name>
<feature type="compositionally biased region" description="Basic and acidic residues" evidence="1">
    <location>
        <begin position="36"/>
        <end position="49"/>
    </location>
</feature>
<proteinExistence type="predicted"/>
<evidence type="ECO:0008006" key="4">
    <source>
        <dbReference type="Google" id="ProtNLM"/>
    </source>
</evidence>
<evidence type="ECO:0000256" key="1">
    <source>
        <dbReference type="SAM" id="MobiDB-lite"/>
    </source>
</evidence>
<feature type="compositionally biased region" description="Low complexity" evidence="1">
    <location>
        <begin position="67"/>
        <end position="81"/>
    </location>
</feature>
<feature type="compositionally biased region" description="Basic and acidic residues" evidence="1">
    <location>
        <begin position="8"/>
        <end position="19"/>
    </location>
</feature>
<organism evidence="2 3">
    <name type="scientific">Hyaloscypha variabilis (strain UAMH 11265 / GT02V1 / F)</name>
    <name type="common">Meliniomyces variabilis</name>
    <dbReference type="NCBI Taxonomy" id="1149755"/>
    <lineage>
        <taxon>Eukaryota</taxon>
        <taxon>Fungi</taxon>
        <taxon>Dikarya</taxon>
        <taxon>Ascomycota</taxon>
        <taxon>Pezizomycotina</taxon>
        <taxon>Leotiomycetes</taxon>
        <taxon>Helotiales</taxon>
        <taxon>Hyaloscyphaceae</taxon>
        <taxon>Hyaloscypha</taxon>
        <taxon>Hyaloscypha variabilis</taxon>
    </lineage>
</organism>
<keyword evidence="3" id="KW-1185">Reference proteome</keyword>
<feature type="compositionally biased region" description="Basic and acidic residues" evidence="1">
    <location>
        <begin position="57"/>
        <end position="66"/>
    </location>
</feature>
<reference evidence="2 3" key="1">
    <citation type="submission" date="2016-04" db="EMBL/GenBank/DDBJ databases">
        <title>A degradative enzymes factory behind the ericoid mycorrhizal symbiosis.</title>
        <authorList>
            <consortium name="DOE Joint Genome Institute"/>
            <person name="Martino E."/>
            <person name="Morin E."/>
            <person name="Grelet G."/>
            <person name="Kuo A."/>
            <person name="Kohler A."/>
            <person name="Daghino S."/>
            <person name="Barry K."/>
            <person name="Choi C."/>
            <person name="Cichocki N."/>
            <person name="Clum A."/>
            <person name="Copeland A."/>
            <person name="Hainaut M."/>
            <person name="Haridas S."/>
            <person name="Labutti K."/>
            <person name="Lindquist E."/>
            <person name="Lipzen A."/>
            <person name="Khouja H.-R."/>
            <person name="Murat C."/>
            <person name="Ohm R."/>
            <person name="Olson A."/>
            <person name="Spatafora J."/>
            <person name="Veneault-Fourrey C."/>
            <person name="Henrissat B."/>
            <person name="Grigoriev I."/>
            <person name="Martin F."/>
            <person name="Perotto S."/>
        </authorList>
    </citation>
    <scope>NUCLEOTIDE SEQUENCE [LARGE SCALE GENOMIC DNA]</scope>
    <source>
        <strain evidence="2 3">F</strain>
    </source>
</reference>
<gene>
    <name evidence="2" type="ORF">L207DRAFT_517179</name>
</gene>
<sequence>MGNSKSVYYKDESTGRKYNESQWAPQNRVWESEQAATDRQREYADRQREQQQQQQDAQRRADDDARWQQQQDNNYYSSNNN</sequence>
<feature type="region of interest" description="Disordered" evidence="1">
    <location>
        <begin position="1"/>
        <end position="81"/>
    </location>
</feature>
<accession>A0A2J6R975</accession>
<dbReference type="Proteomes" id="UP000235786">
    <property type="component" value="Unassembled WGS sequence"/>
</dbReference>
<protein>
    <recommendedName>
        <fullName evidence="4">WW domain-containing protein</fullName>
    </recommendedName>
</protein>
<evidence type="ECO:0000313" key="3">
    <source>
        <dbReference type="Proteomes" id="UP000235786"/>
    </source>
</evidence>
<dbReference type="EMBL" id="KZ613953">
    <property type="protein sequence ID" value="PMD35078.1"/>
    <property type="molecule type" value="Genomic_DNA"/>
</dbReference>
<evidence type="ECO:0000313" key="2">
    <source>
        <dbReference type="EMBL" id="PMD35078.1"/>
    </source>
</evidence>
<dbReference type="AlphaFoldDB" id="A0A2J6R975"/>